<feature type="region of interest" description="Disordered" evidence="1">
    <location>
        <begin position="1"/>
        <end position="131"/>
    </location>
</feature>
<evidence type="ECO:0000313" key="3">
    <source>
        <dbReference type="Proteomes" id="UP000326396"/>
    </source>
</evidence>
<feature type="compositionally biased region" description="Pro residues" evidence="1">
    <location>
        <begin position="84"/>
        <end position="112"/>
    </location>
</feature>
<organism evidence="2 3">
    <name type="scientific">Mikania micrantha</name>
    <name type="common">bitter vine</name>
    <dbReference type="NCBI Taxonomy" id="192012"/>
    <lineage>
        <taxon>Eukaryota</taxon>
        <taxon>Viridiplantae</taxon>
        <taxon>Streptophyta</taxon>
        <taxon>Embryophyta</taxon>
        <taxon>Tracheophyta</taxon>
        <taxon>Spermatophyta</taxon>
        <taxon>Magnoliopsida</taxon>
        <taxon>eudicotyledons</taxon>
        <taxon>Gunneridae</taxon>
        <taxon>Pentapetalae</taxon>
        <taxon>asterids</taxon>
        <taxon>campanulids</taxon>
        <taxon>Asterales</taxon>
        <taxon>Asteraceae</taxon>
        <taxon>Asteroideae</taxon>
        <taxon>Heliantheae alliance</taxon>
        <taxon>Eupatorieae</taxon>
        <taxon>Mikania</taxon>
    </lineage>
</organism>
<dbReference type="AlphaFoldDB" id="A0A5N6PUK2"/>
<reference evidence="2 3" key="1">
    <citation type="submission" date="2019-05" db="EMBL/GenBank/DDBJ databases">
        <title>Mikania micrantha, genome provides insights into the molecular mechanism of rapid growth.</title>
        <authorList>
            <person name="Liu B."/>
        </authorList>
    </citation>
    <scope>NUCLEOTIDE SEQUENCE [LARGE SCALE GENOMIC DNA]</scope>
    <source>
        <strain evidence="2">NLD-2019</strain>
        <tissue evidence="2">Leaf</tissue>
    </source>
</reference>
<evidence type="ECO:0000313" key="2">
    <source>
        <dbReference type="EMBL" id="KAD7116893.1"/>
    </source>
</evidence>
<dbReference type="Proteomes" id="UP000326396">
    <property type="component" value="Linkage Group LG10"/>
</dbReference>
<feature type="compositionally biased region" description="Polar residues" evidence="1">
    <location>
        <begin position="20"/>
        <end position="29"/>
    </location>
</feature>
<keyword evidence="3" id="KW-1185">Reference proteome</keyword>
<proteinExistence type="predicted"/>
<accession>A0A5N6PUK2</accession>
<evidence type="ECO:0000256" key="1">
    <source>
        <dbReference type="SAM" id="MobiDB-lite"/>
    </source>
</evidence>
<dbReference type="EMBL" id="SZYD01000002">
    <property type="protein sequence ID" value="KAD7116893.1"/>
    <property type="molecule type" value="Genomic_DNA"/>
</dbReference>
<sequence length="249" mass="26961">MISVQVSHPSPRRHHHYASATGSVTSGQTRGDEGWGCDRVVSEPQRFPYLRLDDTPSSSAGSDSGPSKASSAASQATPAGPHTPSDPRPVTPPPPSPVLPPAAPILPSPPHSPLAHISAERRQDSSPRREETVTVAYEEFGINDYVKNDERGRKPCAKRSSYAPGIAKRSLNQILEEKHVGRSSQESYIQVLIAVLTAEIRQNRLNSIMELKVLILELYLVNSCVAEQKTLIVLLVDTPFAGRIASPLV</sequence>
<gene>
    <name evidence="2" type="ORF">E3N88_04161</name>
</gene>
<name>A0A5N6PUK2_9ASTR</name>
<protein>
    <submittedName>
        <fullName evidence="2">Uncharacterized protein</fullName>
    </submittedName>
</protein>
<feature type="compositionally biased region" description="Low complexity" evidence="1">
    <location>
        <begin position="56"/>
        <end position="83"/>
    </location>
</feature>
<comment type="caution">
    <text evidence="2">The sequence shown here is derived from an EMBL/GenBank/DDBJ whole genome shotgun (WGS) entry which is preliminary data.</text>
</comment>
<feature type="compositionally biased region" description="Basic and acidic residues" evidence="1">
    <location>
        <begin position="118"/>
        <end position="131"/>
    </location>
</feature>